<comment type="caution">
    <text evidence="3">The sequence shown here is derived from an EMBL/GenBank/DDBJ whole genome shotgun (WGS) entry which is preliminary data.</text>
</comment>
<dbReference type="SUPFAM" id="SSF52172">
    <property type="entry name" value="CheY-like"/>
    <property type="match status" value="1"/>
</dbReference>
<evidence type="ECO:0000313" key="4">
    <source>
        <dbReference type="Proteomes" id="UP000540989"/>
    </source>
</evidence>
<evidence type="ECO:0000259" key="2">
    <source>
        <dbReference type="PROSITE" id="PS50110"/>
    </source>
</evidence>
<dbReference type="EMBL" id="JACHIP010000003">
    <property type="protein sequence ID" value="MBB5057409.1"/>
    <property type="molecule type" value="Genomic_DNA"/>
</dbReference>
<dbReference type="Gene3D" id="3.40.50.2300">
    <property type="match status" value="1"/>
</dbReference>
<evidence type="ECO:0000313" key="3">
    <source>
        <dbReference type="EMBL" id="MBB5057409.1"/>
    </source>
</evidence>
<keyword evidence="4" id="KW-1185">Reference proteome</keyword>
<dbReference type="InterPro" id="IPR001789">
    <property type="entry name" value="Sig_transdc_resp-reg_receiver"/>
</dbReference>
<keyword evidence="3" id="KW-0238">DNA-binding</keyword>
<dbReference type="GO" id="GO:0000160">
    <property type="term" value="P:phosphorelay signal transduction system"/>
    <property type="evidence" value="ECO:0007669"/>
    <property type="project" value="InterPro"/>
</dbReference>
<proteinExistence type="predicted"/>
<protein>
    <submittedName>
        <fullName evidence="3">DNA-binding NarL/FixJ family response regulator</fullName>
    </submittedName>
</protein>
<dbReference type="GO" id="GO:0003677">
    <property type="term" value="F:DNA binding"/>
    <property type="evidence" value="ECO:0007669"/>
    <property type="project" value="UniProtKB-KW"/>
</dbReference>
<comment type="caution">
    <text evidence="1">Lacks conserved residue(s) required for the propagation of feature annotation.</text>
</comment>
<evidence type="ECO:0000256" key="1">
    <source>
        <dbReference type="PROSITE-ProRule" id="PRU00169"/>
    </source>
</evidence>
<dbReference type="PROSITE" id="PS50110">
    <property type="entry name" value="RESPONSE_REGULATORY"/>
    <property type="match status" value="1"/>
</dbReference>
<sequence>MEAIRKALDEVDVDLIFVFLDLNFPDIQTGLATLNRLRRNSDDRVRQIPVFVYSISKDQSEVAAVQTRGGNGYFHKVDHPDTFWEALQTIDRSDASQWPRPGQAADVIKGRRPANDLASAQFLQ</sequence>
<organism evidence="3 4">
    <name type="scientific">Granulicella aggregans</name>
    <dbReference type="NCBI Taxonomy" id="474949"/>
    <lineage>
        <taxon>Bacteria</taxon>
        <taxon>Pseudomonadati</taxon>
        <taxon>Acidobacteriota</taxon>
        <taxon>Terriglobia</taxon>
        <taxon>Terriglobales</taxon>
        <taxon>Acidobacteriaceae</taxon>
        <taxon>Granulicella</taxon>
    </lineage>
</organism>
<reference evidence="3 4" key="1">
    <citation type="submission" date="2020-08" db="EMBL/GenBank/DDBJ databases">
        <title>Genomic Encyclopedia of Type Strains, Phase IV (KMG-V): Genome sequencing to study the core and pangenomes of soil and plant-associated prokaryotes.</title>
        <authorList>
            <person name="Whitman W."/>
        </authorList>
    </citation>
    <scope>NUCLEOTIDE SEQUENCE [LARGE SCALE GENOMIC DNA]</scope>
    <source>
        <strain evidence="3 4">M8UP14</strain>
    </source>
</reference>
<feature type="domain" description="Response regulatory" evidence="2">
    <location>
        <begin position="1"/>
        <end position="91"/>
    </location>
</feature>
<dbReference type="Proteomes" id="UP000540989">
    <property type="component" value="Unassembled WGS sequence"/>
</dbReference>
<dbReference type="InterPro" id="IPR011006">
    <property type="entry name" value="CheY-like_superfamily"/>
</dbReference>
<accession>A0A7W8E3N1</accession>
<dbReference type="AlphaFoldDB" id="A0A7W8E3N1"/>
<gene>
    <name evidence="3" type="ORF">HDF16_002115</name>
</gene>
<name>A0A7W8E3N1_9BACT</name>